<dbReference type="Gene3D" id="6.10.140.1430">
    <property type="match status" value="1"/>
</dbReference>
<keyword evidence="3" id="KW-1185">Reference proteome</keyword>
<feature type="region of interest" description="Disordered" evidence="1">
    <location>
        <begin position="121"/>
        <end position="155"/>
    </location>
</feature>
<feature type="compositionally biased region" description="Basic and acidic residues" evidence="1">
    <location>
        <begin position="136"/>
        <end position="148"/>
    </location>
</feature>
<gene>
    <name evidence="2" type="ORF">V8G54_018086</name>
</gene>
<feature type="compositionally biased region" description="Polar residues" evidence="1">
    <location>
        <begin position="80"/>
        <end position="95"/>
    </location>
</feature>
<accession>A0AAQ3N7F2</accession>
<evidence type="ECO:0000256" key="1">
    <source>
        <dbReference type="SAM" id="MobiDB-lite"/>
    </source>
</evidence>
<dbReference type="EMBL" id="CP144695">
    <property type="protein sequence ID" value="WVZ04740.1"/>
    <property type="molecule type" value="Genomic_DNA"/>
</dbReference>
<organism evidence="2 3">
    <name type="scientific">Vigna mungo</name>
    <name type="common">Black gram</name>
    <name type="synonym">Phaseolus mungo</name>
    <dbReference type="NCBI Taxonomy" id="3915"/>
    <lineage>
        <taxon>Eukaryota</taxon>
        <taxon>Viridiplantae</taxon>
        <taxon>Streptophyta</taxon>
        <taxon>Embryophyta</taxon>
        <taxon>Tracheophyta</taxon>
        <taxon>Spermatophyta</taxon>
        <taxon>Magnoliopsida</taxon>
        <taxon>eudicotyledons</taxon>
        <taxon>Gunneridae</taxon>
        <taxon>Pentapetalae</taxon>
        <taxon>rosids</taxon>
        <taxon>fabids</taxon>
        <taxon>Fabales</taxon>
        <taxon>Fabaceae</taxon>
        <taxon>Papilionoideae</taxon>
        <taxon>50 kb inversion clade</taxon>
        <taxon>NPAAA clade</taxon>
        <taxon>indigoferoid/millettioid clade</taxon>
        <taxon>Phaseoleae</taxon>
        <taxon>Vigna</taxon>
    </lineage>
</organism>
<evidence type="ECO:0000313" key="2">
    <source>
        <dbReference type="EMBL" id="WVZ04740.1"/>
    </source>
</evidence>
<evidence type="ECO:0000313" key="3">
    <source>
        <dbReference type="Proteomes" id="UP001374535"/>
    </source>
</evidence>
<proteinExistence type="predicted"/>
<reference evidence="2 3" key="1">
    <citation type="journal article" date="2023" name="Life. Sci Alliance">
        <title>Evolutionary insights into 3D genome organization and epigenetic landscape of Vigna mungo.</title>
        <authorList>
            <person name="Junaid A."/>
            <person name="Singh B."/>
            <person name="Bhatia S."/>
        </authorList>
    </citation>
    <scope>NUCLEOTIDE SEQUENCE [LARGE SCALE GENOMIC DNA]</scope>
    <source>
        <strain evidence="2">Urdbean</strain>
    </source>
</reference>
<feature type="region of interest" description="Disordered" evidence="1">
    <location>
        <begin position="62"/>
        <end position="95"/>
    </location>
</feature>
<sequence length="174" mass="18819">MQQIIYNSLTHSKYRRKNQVIHQKMASFTLVTSLPKFGHAGATIAATRAWNPRLLAAATPRAIQVPSSPEGSAAVEGTKQGASETVNNSLNESTQDKAFTTAQVSHKTDEVANQMSASAHSMAEKAKQTVQGAWDSTKDTANRAKDTVVGKSQESAQYVKENAEKVKNNMNSKN</sequence>
<dbReference type="AlphaFoldDB" id="A0AAQ3N7F2"/>
<evidence type="ECO:0008006" key="4">
    <source>
        <dbReference type="Google" id="ProtNLM"/>
    </source>
</evidence>
<name>A0AAQ3N7F2_VIGMU</name>
<dbReference type="Proteomes" id="UP001374535">
    <property type="component" value="Chromosome 6"/>
</dbReference>
<protein>
    <recommendedName>
        <fullName evidence="4">Late embryogenesis abundant protein</fullName>
    </recommendedName>
</protein>